<sequence length="521" mass="59238">MIFFNKNCDQWFRLCLAWIVGAIGALSFSPYDYWLALLISFSGLQCLTLNCATRQASIIGFMWGFGFFGTGMYWLCISIDAFSELPAIINLFAMVMLTGYLALYPLIFISLLNTLCTKSLFLRLIVASPVIWHIIEFFRSFVMTGFPWLQFGYTQINGPLKGIAPLMGEEAITFLLVTISGSVVYSIEKRQILAIVFVILLVLLQWPLHSMNWFVSLPERAVDVALVQGNTLPLLKWDPNDLVNILNTYTRLSNPLIGKKSIIIWPESAIPDTEKNQQLFLQDQDQKLRIAGTTLVTGIIDSRFENNNYYTYNTILVIGNGSNPYRYLSNNRYQKNHLVPFGEYVPFKALLQSLTAFFKIPMSMFTQGAYIQPQLRVAGYNMTPALCYEVIFTRKMRDNFRPETDFLLAISNDAWFGDSNGPWQHLQMARMRALELGRPLLYSTNNGVTTIINARGEITHIIPQFESRVLTATVVPTTGLTPYARFGNFGIWVITLLFAVIWLIGFLRLSVCNSTVYHKIS</sequence>
<evidence type="ECO:0000313" key="11">
    <source>
        <dbReference type="EMBL" id="VFP83131.1"/>
    </source>
</evidence>
<dbReference type="EC" id="2.3.1.269" evidence="9"/>
<proteinExistence type="inferred from homology"/>
<gene>
    <name evidence="9 11" type="primary">lnt</name>
    <name evidence="11" type="ORF">ERCIKOCA2762_372</name>
</gene>
<feature type="transmembrane region" description="Helical" evidence="9">
    <location>
        <begin position="162"/>
        <end position="185"/>
    </location>
</feature>
<feature type="transmembrane region" description="Helical" evidence="9">
    <location>
        <begin position="59"/>
        <end position="82"/>
    </location>
</feature>
<dbReference type="PANTHER" id="PTHR38686:SF1">
    <property type="entry name" value="APOLIPOPROTEIN N-ACYLTRANSFERASE"/>
    <property type="match status" value="1"/>
</dbReference>
<feature type="transmembrane region" description="Helical" evidence="9">
    <location>
        <begin position="12"/>
        <end position="28"/>
    </location>
</feature>
<feature type="transmembrane region" description="Helical" evidence="9">
    <location>
        <begin position="88"/>
        <end position="108"/>
    </location>
</feature>
<evidence type="ECO:0000313" key="12">
    <source>
        <dbReference type="Proteomes" id="UP000294368"/>
    </source>
</evidence>
<feature type="transmembrane region" description="Helical" evidence="9">
    <location>
        <begin position="120"/>
        <end position="142"/>
    </location>
</feature>
<dbReference type="GO" id="GO:0016410">
    <property type="term" value="F:N-acyltransferase activity"/>
    <property type="evidence" value="ECO:0007669"/>
    <property type="project" value="UniProtKB-UniRule"/>
</dbReference>
<comment type="similarity">
    <text evidence="2 9">Belongs to the CN hydrolase family. Apolipoprotein N-acyltransferase subfamily.</text>
</comment>
<comment type="function">
    <text evidence="9">Catalyzes the phospholipid dependent N-acylation of the N-terminal cysteine of apolipoprotein, the last step in lipoprotein maturation.</text>
</comment>
<dbReference type="HAMAP" id="MF_01148">
    <property type="entry name" value="Lnt"/>
    <property type="match status" value="1"/>
</dbReference>
<evidence type="ECO:0000256" key="2">
    <source>
        <dbReference type="ARBA" id="ARBA00010065"/>
    </source>
</evidence>
<protein>
    <recommendedName>
        <fullName evidence="9">Apolipoprotein N-acyltransferase</fullName>
        <shortName evidence="9">ALP N-acyltransferase</shortName>
        <ecNumber evidence="9">2.3.1.269</ecNumber>
    </recommendedName>
</protein>
<dbReference type="PANTHER" id="PTHR38686">
    <property type="entry name" value="APOLIPOPROTEIN N-ACYLTRANSFERASE"/>
    <property type="match status" value="1"/>
</dbReference>
<dbReference type="PROSITE" id="PS50263">
    <property type="entry name" value="CN_HYDROLASE"/>
    <property type="match status" value="1"/>
</dbReference>
<comment type="catalytic activity">
    <reaction evidence="9">
        <text>N-terminal S-1,2-diacyl-sn-glyceryl-L-cysteinyl-[lipoprotein] + a glycerophospholipid = N-acyl-S-1,2-diacyl-sn-glyceryl-L-cysteinyl-[lipoprotein] + a 2-acyl-sn-glycero-3-phospholipid + H(+)</text>
        <dbReference type="Rhea" id="RHEA:48228"/>
        <dbReference type="Rhea" id="RHEA-COMP:14681"/>
        <dbReference type="Rhea" id="RHEA-COMP:14684"/>
        <dbReference type="ChEBI" id="CHEBI:15378"/>
        <dbReference type="ChEBI" id="CHEBI:136912"/>
        <dbReference type="ChEBI" id="CHEBI:140656"/>
        <dbReference type="ChEBI" id="CHEBI:140657"/>
        <dbReference type="ChEBI" id="CHEBI:140660"/>
        <dbReference type="EC" id="2.3.1.269"/>
    </reaction>
</comment>
<evidence type="ECO:0000256" key="9">
    <source>
        <dbReference type="HAMAP-Rule" id="MF_01148"/>
    </source>
</evidence>
<feature type="domain" description="CN hydrolase" evidence="10">
    <location>
        <begin position="227"/>
        <end position="476"/>
    </location>
</feature>
<dbReference type="GO" id="GO:0005886">
    <property type="term" value="C:plasma membrane"/>
    <property type="evidence" value="ECO:0007669"/>
    <property type="project" value="UniProtKB-SubCell"/>
</dbReference>
<keyword evidence="4 9" id="KW-0808">Transferase</keyword>
<dbReference type="Proteomes" id="UP000294368">
    <property type="component" value="Chromosome"/>
</dbReference>
<evidence type="ECO:0000259" key="10">
    <source>
        <dbReference type="PROSITE" id="PS50263"/>
    </source>
</evidence>
<dbReference type="InterPro" id="IPR004563">
    <property type="entry name" value="Apolipo_AcylTrfase"/>
</dbReference>
<dbReference type="OrthoDB" id="9804277at2"/>
<dbReference type="RefSeq" id="WP_157988510.1">
    <property type="nucleotide sequence ID" value="NZ_LR217715.1"/>
</dbReference>
<keyword evidence="3 9" id="KW-1003">Cell membrane</keyword>
<keyword evidence="5 9" id="KW-0812">Transmembrane</keyword>
<evidence type="ECO:0000256" key="8">
    <source>
        <dbReference type="ARBA" id="ARBA00023315"/>
    </source>
</evidence>
<dbReference type="GO" id="GO:0042158">
    <property type="term" value="P:lipoprotein biosynthetic process"/>
    <property type="evidence" value="ECO:0007669"/>
    <property type="project" value="UniProtKB-UniRule"/>
</dbReference>
<dbReference type="InterPro" id="IPR045378">
    <property type="entry name" value="LNT_N"/>
</dbReference>
<evidence type="ECO:0000256" key="5">
    <source>
        <dbReference type="ARBA" id="ARBA00022692"/>
    </source>
</evidence>
<dbReference type="InterPro" id="IPR036526">
    <property type="entry name" value="C-N_Hydrolase_sf"/>
</dbReference>
<feature type="transmembrane region" description="Helical" evidence="9">
    <location>
        <begin position="192"/>
        <end position="208"/>
    </location>
</feature>
<dbReference type="Pfam" id="PF00795">
    <property type="entry name" value="CN_hydrolase"/>
    <property type="match status" value="1"/>
</dbReference>
<evidence type="ECO:0000256" key="7">
    <source>
        <dbReference type="ARBA" id="ARBA00023136"/>
    </source>
</evidence>
<dbReference type="AlphaFoldDB" id="A0A451DA25"/>
<evidence type="ECO:0000256" key="6">
    <source>
        <dbReference type="ARBA" id="ARBA00022989"/>
    </source>
</evidence>
<keyword evidence="11" id="KW-0449">Lipoprotein</keyword>
<evidence type="ECO:0000256" key="1">
    <source>
        <dbReference type="ARBA" id="ARBA00004651"/>
    </source>
</evidence>
<dbReference type="SUPFAM" id="SSF56317">
    <property type="entry name" value="Carbon-nitrogen hydrolase"/>
    <property type="match status" value="1"/>
</dbReference>
<dbReference type="EMBL" id="LR217715">
    <property type="protein sequence ID" value="VFP83131.1"/>
    <property type="molecule type" value="Genomic_DNA"/>
</dbReference>
<comment type="subcellular location">
    <subcellularLocation>
        <location evidence="1 9">Cell membrane</location>
        <topology evidence="1 9">Multi-pass membrane protein</topology>
    </subcellularLocation>
</comment>
<evidence type="ECO:0000256" key="3">
    <source>
        <dbReference type="ARBA" id="ARBA00022475"/>
    </source>
</evidence>
<dbReference type="NCBIfam" id="TIGR00546">
    <property type="entry name" value="lnt"/>
    <property type="match status" value="1"/>
</dbReference>
<dbReference type="Pfam" id="PF20154">
    <property type="entry name" value="LNT_N"/>
    <property type="match status" value="1"/>
</dbReference>
<comment type="pathway">
    <text evidence="9">Protein modification; lipoprotein biosynthesis (N-acyl transfer).</text>
</comment>
<feature type="transmembrane region" description="Helical" evidence="9">
    <location>
        <begin position="489"/>
        <end position="511"/>
    </location>
</feature>
<evidence type="ECO:0000256" key="4">
    <source>
        <dbReference type="ARBA" id="ARBA00022679"/>
    </source>
</evidence>
<organism evidence="11 12">
    <name type="scientific">Candidatus Erwinia haradaeae</name>
    <dbReference type="NCBI Taxonomy" id="1922217"/>
    <lineage>
        <taxon>Bacteria</taxon>
        <taxon>Pseudomonadati</taxon>
        <taxon>Pseudomonadota</taxon>
        <taxon>Gammaproteobacteria</taxon>
        <taxon>Enterobacterales</taxon>
        <taxon>Erwiniaceae</taxon>
        <taxon>Erwinia</taxon>
    </lineage>
</organism>
<keyword evidence="6 9" id="KW-1133">Transmembrane helix</keyword>
<dbReference type="CDD" id="cd07571">
    <property type="entry name" value="ALP_N-acyl_transferase"/>
    <property type="match status" value="1"/>
</dbReference>
<dbReference type="InterPro" id="IPR003010">
    <property type="entry name" value="C-N_Hydrolase"/>
</dbReference>
<reference evidence="11 12" key="1">
    <citation type="submission" date="2019-02" db="EMBL/GenBank/DDBJ databases">
        <authorList>
            <person name="Manzano-Marin A."/>
            <person name="Manzano-Marin A."/>
        </authorList>
    </citation>
    <scope>NUCLEOTIDE SEQUENCE [LARGE SCALE GENOMIC DNA]</scope>
    <source>
        <strain evidence="11 12">ErCikochiana</strain>
    </source>
</reference>
<dbReference type="UniPathway" id="UPA00666"/>
<dbReference type="Gene3D" id="3.60.110.10">
    <property type="entry name" value="Carbon-nitrogen hydrolase"/>
    <property type="match status" value="1"/>
</dbReference>
<keyword evidence="7 9" id="KW-0472">Membrane</keyword>
<keyword evidence="8 9" id="KW-0012">Acyltransferase</keyword>
<accession>A0A451DA25</accession>
<name>A0A451DA25_9GAMM</name>